<dbReference type="CDD" id="cd14516">
    <property type="entry name" value="DSP_fungal_PPS1"/>
    <property type="match status" value="1"/>
</dbReference>
<reference evidence="7" key="1">
    <citation type="journal article" date="2012" name="Science">
        <title>The Paleozoic origin of enzymatic lignin decomposition reconstructed from 31 fungal genomes.</title>
        <authorList>
            <person name="Floudas D."/>
            <person name="Binder M."/>
            <person name="Riley R."/>
            <person name="Barry K."/>
            <person name="Blanchette R.A."/>
            <person name="Henrissat B."/>
            <person name="Martinez A.T."/>
            <person name="Otillar R."/>
            <person name="Spatafora J.W."/>
            <person name="Yadav J.S."/>
            <person name="Aerts A."/>
            <person name="Benoit I."/>
            <person name="Boyd A."/>
            <person name="Carlson A."/>
            <person name="Copeland A."/>
            <person name="Coutinho P.M."/>
            <person name="de Vries R.P."/>
            <person name="Ferreira P."/>
            <person name="Findley K."/>
            <person name="Foster B."/>
            <person name="Gaskell J."/>
            <person name="Glotzer D."/>
            <person name="Gorecki P."/>
            <person name="Heitman J."/>
            <person name="Hesse C."/>
            <person name="Hori C."/>
            <person name="Igarashi K."/>
            <person name="Jurgens J.A."/>
            <person name="Kallen N."/>
            <person name="Kersten P."/>
            <person name="Kohler A."/>
            <person name="Kuees U."/>
            <person name="Kumar T.K.A."/>
            <person name="Kuo A."/>
            <person name="LaButti K."/>
            <person name="Larrondo L.F."/>
            <person name="Lindquist E."/>
            <person name="Ling A."/>
            <person name="Lombard V."/>
            <person name="Lucas S."/>
            <person name="Lundell T."/>
            <person name="Martin R."/>
            <person name="McLaughlin D.J."/>
            <person name="Morgenstern I."/>
            <person name="Morin E."/>
            <person name="Murat C."/>
            <person name="Nagy L.G."/>
            <person name="Nolan M."/>
            <person name="Ohm R.A."/>
            <person name="Patyshakuliyeva A."/>
            <person name="Rokas A."/>
            <person name="Ruiz-Duenas F.J."/>
            <person name="Sabat G."/>
            <person name="Salamov A."/>
            <person name="Samejima M."/>
            <person name="Schmutz J."/>
            <person name="Slot J.C."/>
            <person name="St John F."/>
            <person name="Stenlid J."/>
            <person name="Sun H."/>
            <person name="Sun S."/>
            <person name="Syed K."/>
            <person name="Tsang A."/>
            <person name="Wiebenga A."/>
            <person name="Young D."/>
            <person name="Pisabarro A."/>
            <person name="Eastwood D.C."/>
            <person name="Martin F."/>
            <person name="Cullen D."/>
            <person name="Grigoriev I.V."/>
            <person name="Hibbett D.S."/>
        </authorList>
    </citation>
    <scope>NUCLEOTIDE SEQUENCE [LARGE SCALE GENOMIC DNA]</scope>
    <source>
        <strain evidence="7">RWD-64-598 SS2</strain>
    </source>
</reference>
<dbReference type="InterPro" id="IPR000387">
    <property type="entry name" value="Tyr_Pase_dom"/>
</dbReference>
<dbReference type="GeneID" id="19200813"/>
<dbReference type="RefSeq" id="XP_007766123.1">
    <property type="nucleotide sequence ID" value="XM_007767933.1"/>
</dbReference>
<feature type="compositionally biased region" description="Polar residues" evidence="3">
    <location>
        <begin position="263"/>
        <end position="274"/>
    </location>
</feature>
<feature type="region of interest" description="Disordered" evidence="3">
    <location>
        <begin position="625"/>
        <end position="651"/>
    </location>
</feature>
<feature type="compositionally biased region" description="Polar residues" evidence="3">
    <location>
        <begin position="594"/>
        <end position="612"/>
    </location>
</feature>
<feature type="region of interest" description="Disordered" evidence="3">
    <location>
        <begin position="165"/>
        <end position="201"/>
    </location>
</feature>
<dbReference type="SUPFAM" id="SSF52799">
    <property type="entry name" value="(Phosphotyrosine protein) phosphatases II"/>
    <property type="match status" value="1"/>
</dbReference>
<feature type="region of interest" description="Disordered" evidence="3">
    <location>
        <begin position="543"/>
        <end position="612"/>
    </location>
</feature>
<dbReference type="KEGG" id="cput:CONPUDRAFT_135868"/>
<feature type="compositionally biased region" description="Low complexity" evidence="3">
    <location>
        <begin position="547"/>
        <end position="569"/>
    </location>
</feature>
<dbReference type="PANTHER" id="PTHR47550:SF1">
    <property type="entry name" value="DUAL SPECIFICITY PROTEIN PHOSPHATASE PPS1"/>
    <property type="match status" value="1"/>
</dbReference>
<dbReference type="Pfam" id="PF00782">
    <property type="entry name" value="DSPc"/>
    <property type="match status" value="1"/>
</dbReference>
<feature type="region of interest" description="Disordered" evidence="3">
    <location>
        <begin position="245"/>
        <end position="306"/>
    </location>
</feature>
<feature type="compositionally biased region" description="Basic and acidic residues" evidence="3">
    <location>
        <begin position="710"/>
        <end position="722"/>
    </location>
</feature>
<feature type="compositionally biased region" description="Low complexity" evidence="3">
    <location>
        <begin position="275"/>
        <end position="298"/>
    </location>
</feature>
<dbReference type="AlphaFoldDB" id="A0A5M3MZJ6"/>
<organism evidence="6 7">
    <name type="scientific">Coniophora puteana (strain RWD-64-598)</name>
    <name type="common">Brown rot fungus</name>
    <dbReference type="NCBI Taxonomy" id="741705"/>
    <lineage>
        <taxon>Eukaryota</taxon>
        <taxon>Fungi</taxon>
        <taxon>Dikarya</taxon>
        <taxon>Basidiomycota</taxon>
        <taxon>Agaricomycotina</taxon>
        <taxon>Agaricomycetes</taxon>
        <taxon>Agaricomycetidae</taxon>
        <taxon>Boletales</taxon>
        <taxon>Coniophorineae</taxon>
        <taxon>Coniophoraceae</taxon>
        <taxon>Coniophora</taxon>
    </lineage>
</organism>
<evidence type="ECO:0000256" key="1">
    <source>
        <dbReference type="ARBA" id="ARBA00022801"/>
    </source>
</evidence>
<dbReference type="Gene3D" id="3.90.190.10">
    <property type="entry name" value="Protein tyrosine phosphatase superfamily"/>
    <property type="match status" value="1"/>
</dbReference>
<dbReference type="InterPro" id="IPR020422">
    <property type="entry name" value="TYR_PHOSPHATASE_DUAL_dom"/>
</dbReference>
<keyword evidence="2" id="KW-0904">Protein phosphatase</keyword>
<evidence type="ECO:0000259" key="4">
    <source>
        <dbReference type="PROSITE" id="PS50054"/>
    </source>
</evidence>
<evidence type="ECO:0000256" key="3">
    <source>
        <dbReference type="SAM" id="MobiDB-lite"/>
    </source>
</evidence>
<feature type="region of interest" description="Disordered" evidence="3">
    <location>
        <begin position="475"/>
        <end position="517"/>
    </location>
</feature>
<accession>A0A5M3MZJ6</accession>
<feature type="region of interest" description="Disordered" evidence="3">
    <location>
        <begin position="891"/>
        <end position="938"/>
    </location>
</feature>
<feature type="compositionally biased region" description="Polar residues" evidence="3">
    <location>
        <begin position="12"/>
        <end position="22"/>
    </location>
</feature>
<dbReference type="EMBL" id="JH711575">
    <property type="protein sequence ID" value="EIW84417.1"/>
    <property type="molecule type" value="Genomic_DNA"/>
</dbReference>
<feature type="compositionally biased region" description="Basic and acidic residues" evidence="3">
    <location>
        <begin position="641"/>
        <end position="651"/>
    </location>
</feature>
<dbReference type="PROSITE" id="PS50056">
    <property type="entry name" value="TYR_PHOSPHATASE_2"/>
    <property type="match status" value="1"/>
</dbReference>
<evidence type="ECO:0000313" key="6">
    <source>
        <dbReference type="EMBL" id="EIW84417.1"/>
    </source>
</evidence>
<dbReference type="GO" id="GO:0033260">
    <property type="term" value="P:nuclear DNA replication"/>
    <property type="evidence" value="ECO:0007669"/>
    <property type="project" value="InterPro"/>
</dbReference>
<keyword evidence="1" id="KW-0378">Hydrolase</keyword>
<feature type="compositionally biased region" description="Basic and acidic residues" evidence="3">
    <location>
        <begin position="475"/>
        <end position="493"/>
    </location>
</feature>
<gene>
    <name evidence="6" type="ORF">CONPUDRAFT_135868</name>
</gene>
<comment type="caution">
    <text evidence="6">The sequence shown here is derived from an EMBL/GenBank/DDBJ whole genome shotgun (WGS) entry which is preliminary data.</text>
</comment>
<feature type="region of interest" description="Disordered" evidence="3">
    <location>
        <begin position="100"/>
        <end position="129"/>
    </location>
</feature>
<evidence type="ECO:0000259" key="5">
    <source>
        <dbReference type="PROSITE" id="PS50056"/>
    </source>
</evidence>
<dbReference type="Proteomes" id="UP000053558">
    <property type="component" value="Unassembled WGS sequence"/>
</dbReference>
<dbReference type="InterPro" id="IPR029021">
    <property type="entry name" value="Prot-tyrosine_phosphatase-like"/>
</dbReference>
<feature type="region of interest" description="Disordered" evidence="3">
    <location>
        <begin position="1"/>
        <end position="25"/>
    </location>
</feature>
<feature type="domain" description="Tyrosine-protein phosphatase" evidence="4">
    <location>
        <begin position="983"/>
        <end position="1173"/>
    </location>
</feature>
<dbReference type="InterPro" id="IPR047949">
    <property type="entry name" value="PPS1_DSP"/>
</dbReference>
<dbReference type="PANTHER" id="PTHR47550">
    <property type="entry name" value="DUAL SPECIFICITY PROTEIN PHOSPHATASE PPS1"/>
    <property type="match status" value="1"/>
</dbReference>
<feature type="region of interest" description="Disordered" evidence="3">
    <location>
        <begin position="771"/>
        <end position="795"/>
    </location>
</feature>
<dbReference type="InterPro" id="IPR016130">
    <property type="entry name" value="Tyr_Pase_AS"/>
</dbReference>
<dbReference type="InterPro" id="IPR000340">
    <property type="entry name" value="Dual-sp_phosphatase_cat-dom"/>
</dbReference>
<dbReference type="OMA" id="HAANAYM"/>
<feature type="compositionally biased region" description="Low complexity" evidence="3">
    <location>
        <begin position="898"/>
        <end position="916"/>
    </location>
</feature>
<dbReference type="OrthoDB" id="273181at2759"/>
<dbReference type="InterPro" id="IPR053239">
    <property type="entry name" value="Dual_spec_PTase"/>
</dbReference>
<evidence type="ECO:0000256" key="2">
    <source>
        <dbReference type="ARBA" id="ARBA00022912"/>
    </source>
</evidence>
<feature type="compositionally biased region" description="Low complexity" evidence="3">
    <location>
        <begin position="100"/>
        <end position="111"/>
    </location>
</feature>
<dbReference type="SMART" id="SM00195">
    <property type="entry name" value="DSPc"/>
    <property type="match status" value="1"/>
</dbReference>
<feature type="compositionally biased region" description="Basic and acidic residues" evidence="3">
    <location>
        <begin position="1"/>
        <end position="11"/>
    </location>
</feature>
<dbReference type="GO" id="GO:0005634">
    <property type="term" value="C:nucleus"/>
    <property type="evidence" value="ECO:0007669"/>
    <property type="project" value="GOC"/>
</dbReference>
<evidence type="ECO:0000313" key="7">
    <source>
        <dbReference type="Proteomes" id="UP000053558"/>
    </source>
</evidence>
<sequence>MSASRSTDERTLTSTPAPSTRHITTHGLDYPESFVDALPHVSALDRKIPLLPPRKFSELHLSHTTSHPPDNILFPFLHGLEGDNDSQNHFFASVPTASTSLSTPSATLSTVDPPKDASKKHSGGMMQYPNGKALRPPLYRGLVWVVCDEDVDPQHLPLRFAVGARTRSEEEDDEAYSSSDDDYLSSSDDEFARDEDDSMGVDTDAMDLATEMHMDVDVDPPSHPMEHVSPTLASAEAHMHPVAHRPIPISTSPSQWDHDRRPSNASDGSDASTPSSYSGSLASDSGATSATSATSPALSTPPSPICAPEDMNLDSFVYPSPTGASKTRVGPPPVLTSSFLPSALIRRTNSVRFGAIDEVEMFDELSSGASGNEDWVFRPAIVPDGISLRNFGIQVPVFATLSDIVVYSPKGASPAALRLAARFRSAVDKVYKERLARLEESGQSTEEAKRNLLNYNVFVLDADARTVHSELPHLVARREDSTRGAHTEGHDARIATPKSLKSHQPEMSAGPHHRANTVDFAQREKEEMRDLTRASEIISVFPSDWQPSSPLASTSSSSRPSTSCASPSTQRASRRASRGLDDRPASAPIIDSQRGPQTLSQAQSYASGSTPKSFFDPRVGQVYLGNASDVPLPPKRHRTRRSQELRARNADEERLEEDDLFDCATNDPAKSAGFDICVECHDYVPFPSATHLRAAEEHIRALERAWEGRCRREAKQSGDKHSGTRPRPPPHASAVLHLPFPSASQASPAALNALMPFVRFLERMVSPGPVAASAAPPIPHEHGQGHGRAASSPGSCGGNVAVGAAKQSRTTLSRPLKVLLYSADGYTESSVPALCLLMAIRHLSLPEAYLELQVAKRRSFFVYQNELGLLRKVEARLGVCGTGAVARRTYASPTPAMPSHTPSSSYSGPSPLSSGCPPSPFVVPSQATSQAKPGMVHTGSSVTVPLIPTSLAPVIRRPRASTLPAFVPDHQSWFNDPRFDGSFPSRVLPFLYLGNLNHATNAYMLHALGITHVVSVGECALVPPPSQDASAPHASCGSSSGVCGSRPSPSAQYVPGKGPGGQGSLWIEEREGRIKVLDIQGVCDDGIDTLEPQLEPVCNWIEKARLEGGQVLVHCRVGVSRSATVTIAYVMKHLGLPLVDAYLIVRSRRLSVLIQPNMRLLYNLLGWEVKLARERAIAASPATPGANAKREPDPDVLRNELAKALNWPYLAQQVHMLNEKYLR</sequence>
<dbReference type="PROSITE" id="PS50054">
    <property type="entry name" value="TYR_PHOSPHATASE_DUAL"/>
    <property type="match status" value="1"/>
</dbReference>
<dbReference type="GO" id="GO:0008138">
    <property type="term" value="F:protein tyrosine/serine/threonine phosphatase activity"/>
    <property type="evidence" value="ECO:0007669"/>
    <property type="project" value="InterPro"/>
</dbReference>
<name>A0A5M3MZJ6_CONPW</name>
<proteinExistence type="predicted"/>
<keyword evidence="7" id="KW-1185">Reference proteome</keyword>
<dbReference type="PROSITE" id="PS00383">
    <property type="entry name" value="TYR_PHOSPHATASE_1"/>
    <property type="match status" value="1"/>
</dbReference>
<feature type="region of interest" description="Disordered" evidence="3">
    <location>
        <begin position="710"/>
        <end position="736"/>
    </location>
</feature>
<feature type="compositionally biased region" description="Acidic residues" evidence="3">
    <location>
        <begin position="169"/>
        <end position="199"/>
    </location>
</feature>
<feature type="domain" description="Tyrosine specific protein phosphatases" evidence="5">
    <location>
        <begin position="1091"/>
        <end position="1160"/>
    </location>
</feature>
<protein>
    <submittedName>
        <fullName evidence="6">Uncharacterized protein</fullName>
    </submittedName>
</protein>